<feature type="region of interest" description="Disordered" evidence="9">
    <location>
        <begin position="708"/>
        <end position="745"/>
    </location>
</feature>
<evidence type="ECO:0000256" key="8">
    <source>
        <dbReference type="ARBA" id="ARBA00076634"/>
    </source>
</evidence>
<dbReference type="PANTHER" id="PTHR13170:SF16">
    <property type="entry name" value="PROTEIN O-GLCNACASE"/>
    <property type="match status" value="1"/>
</dbReference>
<evidence type="ECO:0000256" key="2">
    <source>
        <dbReference type="ARBA" id="ARBA00022801"/>
    </source>
</evidence>
<dbReference type="InterPro" id="IPR011496">
    <property type="entry name" value="O-GlcNAcase_cat"/>
</dbReference>
<feature type="domain" description="GH84" evidence="10">
    <location>
        <begin position="35"/>
        <end position="310"/>
    </location>
</feature>
<dbReference type="Gene3D" id="1.20.58.240">
    <property type="entry name" value="STAT, domain 1"/>
    <property type="match status" value="1"/>
</dbReference>
<organism evidence="11">
    <name type="scientific">Culex pipiens</name>
    <name type="common">House mosquito</name>
    <dbReference type="NCBI Taxonomy" id="7175"/>
    <lineage>
        <taxon>Eukaryota</taxon>
        <taxon>Metazoa</taxon>
        <taxon>Ecdysozoa</taxon>
        <taxon>Arthropoda</taxon>
        <taxon>Hexapoda</taxon>
        <taxon>Insecta</taxon>
        <taxon>Pterygota</taxon>
        <taxon>Neoptera</taxon>
        <taxon>Endopterygota</taxon>
        <taxon>Diptera</taxon>
        <taxon>Nematocera</taxon>
        <taxon>Culicoidea</taxon>
        <taxon>Culicidae</taxon>
        <taxon>Culicinae</taxon>
        <taxon>Culicini</taxon>
        <taxon>Culex</taxon>
        <taxon>Culex</taxon>
    </lineage>
</organism>
<evidence type="ECO:0000256" key="3">
    <source>
        <dbReference type="ARBA" id="ARBA00023295"/>
    </source>
</evidence>
<keyword evidence="2" id="KW-0378">Hydrolase</keyword>
<dbReference type="GO" id="GO:0009100">
    <property type="term" value="P:glycoprotein metabolic process"/>
    <property type="evidence" value="ECO:0007669"/>
    <property type="project" value="TreeGrafter"/>
</dbReference>
<evidence type="ECO:0000256" key="1">
    <source>
        <dbReference type="ARBA" id="ARBA00022729"/>
    </source>
</evidence>
<comment type="catalytic activity">
    <reaction evidence="5">
        <text>3-O-(N-acetyl-beta-D-glucosaminyl)-L-seryl-[protein] + H2O = N-acetyl-D-glucosamine + L-seryl-[protein]</text>
        <dbReference type="Rhea" id="RHEA:48876"/>
        <dbReference type="Rhea" id="RHEA-COMP:9863"/>
        <dbReference type="Rhea" id="RHEA-COMP:12251"/>
        <dbReference type="ChEBI" id="CHEBI:15377"/>
        <dbReference type="ChEBI" id="CHEBI:29999"/>
        <dbReference type="ChEBI" id="CHEBI:90838"/>
        <dbReference type="ChEBI" id="CHEBI:506227"/>
        <dbReference type="EC" id="3.2.1.169"/>
    </reaction>
</comment>
<comment type="catalytic activity">
    <reaction evidence="6">
        <text>3-O-(N-acetyl-beta-D-glucosaminyl)-L-threonyl-[protein] + H2O = L-threonyl-[protein] + N-acetyl-D-glucosamine</text>
        <dbReference type="Rhea" id="RHEA:48892"/>
        <dbReference type="Rhea" id="RHEA-COMP:11060"/>
        <dbReference type="Rhea" id="RHEA-COMP:12252"/>
        <dbReference type="ChEBI" id="CHEBI:15377"/>
        <dbReference type="ChEBI" id="CHEBI:30013"/>
        <dbReference type="ChEBI" id="CHEBI:90840"/>
        <dbReference type="ChEBI" id="CHEBI:506227"/>
        <dbReference type="EC" id="3.2.1.169"/>
    </reaction>
</comment>
<keyword evidence="1" id="KW-0732">Signal</keyword>
<evidence type="ECO:0000313" key="11">
    <source>
        <dbReference type="EMBL" id="CAG6459222.1"/>
    </source>
</evidence>
<evidence type="ECO:0000256" key="9">
    <source>
        <dbReference type="SAM" id="MobiDB-lite"/>
    </source>
</evidence>
<evidence type="ECO:0000259" key="10">
    <source>
        <dbReference type="PROSITE" id="PS52009"/>
    </source>
</evidence>
<reference evidence="11" key="1">
    <citation type="submission" date="2021-05" db="EMBL/GenBank/DDBJ databases">
        <authorList>
            <person name="Alioto T."/>
            <person name="Alioto T."/>
            <person name="Gomez Garrido J."/>
        </authorList>
    </citation>
    <scope>NUCLEOTIDE SEQUENCE</scope>
</reference>
<sequence>MAEPSKEQQQQQLSPVLGSGESKPRCDGLEREAGFLCGVVEGFYGRPWTTEQRKDLFRKMKQWGMDSYIYAPKDDYKHRAYWRELYTVEEADHLTGLISAAHEQNINFYYALSPGLDITYSSSKELATLKRKLDQVSQFGCKAFALLFDDIEPEMSKPDKEVFQSFAYAQVSVTNEVYNHLNCPRFLFCPTQYCSSRAVPTVKQSEYLNTLGSKLIGNIDILWTGEKVISKLLTVECIQEITEVLKRPPVIWDNLHANDYDQKRVFLGPYSGRSPEIIPLLRGVVTNPNCEFHANSIAIQTLAFWSKCSSDTKISSSVSSDIKLETENEDGICQEDAPAFLSKNVYHPRLALKNAIANWLPEFYQEKEAWGPISKPQPAVTMVMPIIPIIPSVNTCMTLTSTSTTTTTTANPMPVPEVNTTQLQLFADVCSTVTSAPESVPAPIMNSLVSATKVVTNESLPNPVAAAVTNLAIPTTIPISSIPGPIMSIKTTDASIEDCGGGEDKGNMSEPLEDDAVIENDLEQQQLDESTEKRKSLEIPLLVDEELKTEEEVQAKLDLDDNEVKMVDASEENMTVNDEVVINQVKINIEENDGGVKAVEPMECGSSLTSPKHVMKTHFDDVMMSETTSTCSGSMQVESSDTSLVSNAEMAEFKNAHEKELTCADIMLLCDLFYLPFEHGSKALQLLAEFHWLKINAQVLCKNRSRKPSLATTPTAGDSKCAASGGHHLNNGTTSGESSTTTKDGCNKSEVQEWIRRSETFENLCQTIFRVTRKIARCPNKELCYDLFSYVWDIAAVLSMLSAYVKWLAMGNFPANINSYTQGGYTWFSKGWKETFTSGDQEPWVFRGGLVADLQRLIPLDVGNDLFLYKLPETSAVNLYTMRPYVYTDEAILLDVCNRTANDGEPVNLGSDTLKNVLADRYLGPFLTIAPQLCIVAENNRSEVVGYACAAMDTKTFLRNIEQCWVPEMCLKYPLSILENGVPPQESPSSPTGTTAQANQLARDCILYFHNFKNDYPVAVLNTHPSILSTRILKPHLLEDDALGKRLVTVLLAMLRSNGSSSGVHVCIEQTDQFMYQFYSKLGFVELYREDGGDSVVYLGRNF</sequence>
<dbReference type="AlphaFoldDB" id="A0A8D8F4P9"/>
<name>A0A8D8F4P9_CULPI</name>
<evidence type="ECO:0000256" key="6">
    <source>
        <dbReference type="ARBA" id="ARBA00052136"/>
    </source>
</evidence>
<dbReference type="EMBL" id="HBUE01037096">
    <property type="protein sequence ID" value="CAG6459222.1"/>
    <property type="molecule type" value="Transcribed_RNA"/>
</dbReference>
<evidence type="ECO:0000256" key="7">
    <source>
        <dbReference type="ARBA" id="ARBA00066938"/>
    </source>
</evidence>
<keyword evidence="3" id="KW-0326">Glycosidase</keyword>
<dbReference type="SUPFAM" id="SSF55729">
    <property type="entry name" value="Acyl-CoA N-acyltransferases (Nat)"/>
    <property type="match status" value="1"/>
</dbReference>
<dbReference type="EC" id="3.2.1.169" evidence="7"/>
<evidence type="ECO:0000256" key="4">
    <source>
        <dbReference type="ARBA" id="ARBA00030512"/>
    </source>
</evidence>
<dbReference type="Gene3D" id="3.20.20.80">
    <property type="entry name" value="Glycosidases"/>
    <property type="match status" value="1"/>
</dbReference>
<dbReference type="InterPro" id="IPR051822">
    <property type="entry name" value="Glycosyl_Hydrolase_84"/>
</dbReference>
<dbReference type="Gene3D" id="3.40.630.30">
    <property type="match status" value="1"/>
</dbReference>
<evidence type="ECO:0000256" key="5">
    <source>
        <dbReference type="ARBA" id="ARBA00050933"/>
    </source>
</evidence>
<proteinExistence type="predicted"/>
<dbReference type="InterPro" id="IPR017853">
    <property type="entry name" value="GH"/>
</dbReference>
<feature type="region of interest" description="Disordered" evidence="9">
    <location>
        <begin position="1"/>
        <end position="24"/>
    </location>
</feature>
<accession>A0A8D8F4P9</accession>
<dbReference type="GO" id="GO:0016231">
    <property type="term" value="F:beta-N-acetylglucosaminidase activity"/>
    <property type="evidence" value="ECO:0007669"/>
    <property type="project" value="TreeGrafter"/>
</dbReference>
<dbReference type="PROSITE" id="PS52009">
    <property type="entry name" value="GH84"/>
    <property type="match status" value="1"/>
</dbReference>
<dbReference type="FunFam" id="3.20.20.80:FF:000009">
    <property type="entry name" value="O-GlcNAcase BT_4395"/>
    <property type="match status" value="1"/>
</dbReference>
<feature type="compositionally biased region" description="Low complexity" evidence="9">
    <location>
        <begin position="732"/>
        <end position="742"/>
    </location>
</feature>
<dbReference type="GO" id="GO:0102571">
    <property type="term" value="F:[protein]-3-O-(N-acetyl-D-glucosaminyl)-L-serine/L-threonine O-N-acetyl-alpha-D-glucosaminase activity"/>
    <property type="evidence" value="ECO:0007669"/>
    <property type="project" value="UniProtKB-EC"/>
</dbReference>
<protein>
    <recommendedName>
        <fullName evidence="7">protein O-GlcNAcase</fullName>
        <ecNumber evidence="7">3.2.1.169</ecNumber>
    </recommendedName>
    <alternativeName>
        <fullName evidence="4">Beta-N-acetylhexosaminidase</fullName>
    </alternativeName>
    <alternativeName>
        <fullName evidence="8">Beta-hexosaminidase</fullName>
    </alternativeName>
</protein>
<dbReference type="InterPro" id="IPR016181">
    <property type="entry name" value="Acyl_CoA_acyltransferase"/>
</dbReference>
<dbReference type="SUPFAM" id="SSF51445">
    <property type="entry name" value="(Trans)glycosidases"/>
    <property type="match status" value="1"/>
</dbReference>
<dbReference type="PANTHER" id="PTHR13170">
    <property type="entry name" value="O-GLCNACASE"/>
    <property type="match status" value="1"/>
</dbReference>
<dbReference type="Pfam" id="PF07555">
    <property type="entry name" value="NAGidase"/>
    <property type="match status" value="1"/>
</dbReference>